<dbReference type="eggNOG" id="ENOG50330FD">
    <property type="taxonomic scope" value="Bacteria"/>
</dbReference>
<accession>A0A1G9UU00</accession>
<organism evidence="2 3">
    <name type="scientific">Allokutzneria albata</name>
    <name type="common">Kibdelosporangium albatum</name>
    <dbReference type="NCBI Taxonomy" id="211114"/>
    <lineage>
        <taxon>Bacteria</taxon>
        <taxon>Bacillati</taxon>
        <taxon>Actinomycetota</taxon>
        <taxon>Actinomycetes</taxon>
        <taxon>Pseudonocardiales</taxon>
        <taxon>Pseudonocardiaceae</taxon>
        <taxon>Allokutzneria</taxon>
    </lineage>
</organism>
<dbReference type="EMBL" id="LT629701">
    <property type="protein sequence ID" value="SDM63372.1"/>
    <property type="molecule type" value="Genomic_DNA"/>
</dbReference>
<gene>
    <name evidence="2" type="ORF">SAMN04489726_2624</name>
</gene>
<protein>
    <recommendedName>
        <fullName evidence="4">Nudix hydrolase domain-containing protein</fullName>
    </recommendedName>
</protein>
<dbReference type="Proteomes" id="UP000183376">
    <property type="component" value="Chromosome I"/>
</dbReference>
<evidence type="ECO:0000313" key="2">
    <source>
        <dbReference type="EMBL" id="SDM63372.1"/>
    </source>
</evidence>
<keyword evidence="1" id="KW-0472">Membrane</keyword>
<sequence length="405" mass="44126">MPKLLSRTRTRTDYLAFLLSREWPVLLSATGVVLGVVTLLPSALGLALSVLALLLGTITLIRDVRLLRGRWSAYDFSTIAAPFPSAELPPPLSYPDARYLHIPNRGTVMLSAEMDKALQTRRFTVEIDEEPYRLPARLRATAPHVLPLQARGRLLFNGNVLGMHGEPLPAAGSEPGAVRLHRARFFDGQCSNEVCRLRITETATGVEHDLRRHELIDSSGRVRPLSASTLADLVGVSTIAMTSDGFLLAIVQSERNSASPLLLAPAGSGTLEPRDAKGSDDLTTIVRTAMERELLEETGVKREEVRATKVLGFGRWMERGAKPEFFGLTTLSVTSDQVRGRKPVRAERLYSSAQVLIELDLSALGAELRAGHQLLDAPSLPNRVRDDGSVPLLLGIRAAALWSAS</sequence>
<keyword evidence="1" id="KW-0812">Transmembrane</keyword>
<dbReference type="OrthoDB" id="5147270at2"/>
<dbReference type="STRING" id="211114.SAMN04489726_2624"/>
<dbReference type="RefSeq" id="WP_030431732.1">
    <property type="nucleotide sequence ID" value="NZ_JOEF01000021.1"/>
</dbReference>
<keyword evidence="3" id="KW-1185">Reference proteome</keyword>
<keyword evidence="1" id="KW-1133">Transmembrane helix</keyword>
<name>A0A1G9UU00_ALLAB</name>
<feature type="transmembrane region" description="Helical" evidence="1">
    <location>
        <begin position="43"/>
        <end position="61"/>
    </location>
</feature>
<evidence type="ECO:0000256" key="1">
    <source>
        <dbReference type="SAM" id="Phobius"/>
    </source>
</evidence>
<evidence type="ECO:0000313" key="3">
    <source>
        <dbReference type="Proteomes" id="UP000183376"/>
    </source>
</evidence>
<evidence type="ECO:0008006" key="4">
    <source>
        <dbReference type="Google" id="ProtNLM"/>
    </source>
</evidence>
<proteinExistence type="predicted"/>
<reference evidence="2 3" key="1">
    <citation type="submission" date="2016-10" db="EMBL/GenBank/DDBJ databases">
        <authorList>
            <person name="de Groot N.N."/>
        </authorList>
    </citation>
    <scope>NUCLEOTIDE SEQUENCE [LARGE SCALE GENOMIC DNA]</scope>
    <source>
        <strain evidence="2 3">DSM 44149</strain>
    </source>
</reference>
<dbReference type="AlphaFoldDB" id="A0A1G9UU00"/>